<feature type="region of interest" description="Disordered" evidence="5">
    <location>
        <begin position="248"/>
        <end position="424"/>
    </location>
</feature>
<evidence type="ECO:0000259" key="7">
    <source>
        <dbReference type="Pfam" id="PF03443"/>
    </source>
</evidence>
<dbReference type="OrthoDB" id="4849160at2759"/>
<evidence type="ECO:0000313" key="8">
    <source>
        <dbReference type="EMBL" id="OQD61274.1"/>
    </source>
</evidence>
<comment type="caution">
    <text evidence="8">The sequence shown here is derived from an EMBL/GenBank/DDBJ whole genome shotgun (WGS) entry which is preliminary data.</text>
</comment>
<dbReference type="CDD" id="cd21175">
    <property type="entry name" value="LPMO_AA9"/>
    <property type="match status" value="1"/>
</dbReference>
<keyword evidence="6" id="KW-0732">Signal</keyword>
<feature type="compositionally biased region" description="Low complexity" evidence="5">
    <location>
        <begin position="299"/>
        <end position="358"/>
    </location>
</feature>
<keyword evidence="3" id="KW-0964">Secreted</keyword>
<keyword evidence="4" id="KW-1015">Disulfide bond</keyword>
<sequence>MSVSKITGLLLSSAAMVAGHGYVSGAVVDGTYHGGYLVNSYSYMPEVPANIGWAEKATDLGFVDGSDYANPDIICHKDATPGAISAEVKAGGKVELQWTEWPESHHGPVITYMANCNGDCSKVDKTTLKFFKIAEAGLIDDSNVPGKWATDELIANNNSATVTIPSAIAAGNYVLRHEIIGLHSAGEVNGAQNYPQCLNLKVTGGGSDAPDGVLGTALYKATDPGIKISIYTALDSYKIPGPALYTGAASGSSSGSATTAPATTAPATTAAPTAASTVSASPTQNSSSRHLTRTRTAHPTSSPSGTPTPSSAAPSSAAPTSAATSAASTSTASEAGSESTEAPSTATETATSTASSAPQVTDEPDTQTASSPADSVSITSTASGQSAQSTTPVSGGDDSESSSSATTTAAPSAAASSGASSGDYSSYLSSLSAEKLLETIRSTLKWLVSDSKVHARALAH</sequence>
<dbReference type="InterPro" id="IPR005103">
    <property type="entry name" value="AA9_LPMO"/>
</dbReference>
<feature type="compositionally biased region" description="Low complexity" evidence="5">
    <location>
        <begin position="248"/>
        <end position="283"/>
    </location>
</feature>
<dbReference type="PANTHER" id="PTHR33353:SF34">
    <property type="entry name" value="ENDO-BETA-1,4-GLUCANASE D"/>
    <property type="match status" value="1"/>
</dbReference>
<dbReference type="Proteomes" id="UP000191408">
    <property type="component" value="Unassembled WGS sequence"/>
</dbReference>
<dbReference type="Gene3D" id="2.70.50.70">
    <property type="match status" value="1"/>
</dbReference>
<feature type="domain" description="Auxiliary Activity family 9 catalytic" evidence="7">
    <location>
        <begin position="20"/>
        <end position="235"/>
    </location>
</feature>
<feature type="compositionally biased region" description="Low complexity" evidence="5">
    <location>
        <begin position="379"/>
        <end position="424"/>
    </location>
</feature>
<evidence type="ECO:0000256" key="4">
    <source>
        <dbReference type="ARBA" id="ARBA00023157"/>
    </source>
</evidence>
<dbReference type="PANTHER" id="PTHR33353">
    <property type="entry name" value="PUTATIVE (AFU_ORTHOLOGUE AFUA_1G12560)-RELATED"/>
    <property type="match status" value="1"/>
</dbReference>
<dbReference type="Pfam" id="PF03443">
    <property type="entry name" value="AA9"/>
    <property type="match status" value="1"/>
</dbReference>
<evidence type="ECO:0000256" key="3">
    <source>
        <dbReference type="ARBA" id="ARBA00022525"/>
    </source>
</evidence>
<feature type="signal peptide" evidence="6">
    <location>
        <begin position="1"/>
        <end position="25"/>
    </location>
</feature>
<evidence type="ECO:0000256" key="6">
    <source>
        <dbReference type="SAM" id="SignalP"/>
    </source>
</evidence>
<comment type="subcellular location">
    <subcellularLocation>
        <location evidence="2">Secreted</location>
    </subcellularLocation>
</comment>
<evidence type="ECO:0000256" key="2">
    <source>
        <dbReference type="ARBA" id="ARBA00004613"/>
    </source>
</evidence>
<accession>A0A1V6N9B8</accession>
<dbReference type="GO" id="GO:0005576">
    <property type="term" value="C:extracellular region"/>
    <property type="evidence" value="ECO:0007669"/>
    <property type="project" value="UniProtKB-SubCell"/>
</dbReference>
<dbReference type="STRING" id="60169.A0A1V6N9B8"/>
<organism evidence="8 9">
    <name type="scientific">Penicillium polonicum</name>
    <dbReference type="NCBI Taxonomy" id="60169"/>
    <lineage>
        <taxon>Eukaryota</taxon>
        <taxon>Fungi</taxon>
        <taxon>Dikarya</taxon>
        <taxon>Ascomycota</taxon>
        <taxon>Pezizomycotina</taxon>
        <taxon>Eurotiomycetes</taxon>
        <taxon>Eurotiomycetidae</taxon>
        <taxon>Eurotiales</taxon>
        <taxon>Aspergillaceae</taxon>
        <taxon>Penicillium</taxon>
    </lineage>
</organism>
<evidence type="ECO:0000256" key="5">
    <source>
        <dbReference type="SAM" id="MobiDB-lite"/>
    </source>
</evidence>
<evidence type="ECO:0000256" key="1">
    <source>
        <dbReference type="ARBA" id="ARBA00001973"/>
    </source>
</evidence>
<gene>
    <name evidence="8" type="ORF">PENPOL_c017G06652</name>
</gene>
<reference evidence="9" key="1">
    <citation type="journal article" date="2017" name="Nat. Microbiol.">
        <title>Global analysis of biosynthetic gene clusters reveals vast potential of secondary metabolite production in Penicillium species.</title>
        <authorList>
            <person name="Nielsen J.C."/>
            <person name="Grijseels S."/>
            <person name="Prigent S."/>
            <person name="Ji B."/>
            <person name="Dainat J."/>
            <person name="Nielsen K.F."/>
            <person name="Frisvad J.C."/>
            <person name="Workman M."/>
            <person name="Nielsen J."/>
        </authorList>
    </citation>
    <scope>NUCLEOTIDE SEQUENCE [LARGE SCALE GENOMIC DNA]</scope>
    <source>
        <strain evidence="9">IBT 4502</strain>
    </source>
</reference>
<name>A0A1V6N9B8_PENPO</name>
<dbReference type="InterPro" id="IPR049892">
    <property type="entry name" value="AA9"/>
</dbReference>
<feature type="chain" id="PRO_5012166953" description="Auxiliary Activity family 9 catalytic domain-containing protein" evidence="6">
    <location>
        <begin position="26"/>
        <end position="460"/>
    </location>
</feature>
<protein>
    <recommendedName>
        <fullName evidence="7">Auxiliary Activity family 9 catalytic domain-containing protein</fullName>
    </recommendedName>
</protein>
<proteinExistence type="predicted"/>
<keyword evidence="9" id="KW-1185">Reference proteome</keyword>
<dbReference type="AlphaFoldDB" id="A0A1V6N9B8"/>
<feature type="compositionally biased region" description="Polar residues" evidence="5">
    <location>
        <begin position="366"/>
        <end position="378"/>
    </location>
</feature>
<dbReference type="EMBL" id="MDYM01000017">
    <property type="protein sequence ID" value="OQD61274.1"/>
    <property type="molecule type" value="Genomic_DNA"/>
</dbReference>
<comment type="cofactor">
    <cofactor evidence="1">
        <name>Cu(2+)</name>
        <dbReference type="ChEBI" id="CHEBI:29036"/>
    </cofactor>
</comment>
<evidence type="ECO:0000313" key="9">
    <source>
        <dbReference type="Proteomes" id="UP000191408"/>
    </source>
</evidence>